<reference evidence="1" key="2">
    <citation type="journal article" date="2023" name="IMA Fungus">
        <title>Comparative genomic study of the Penicillium genus elucidates a diverse pangenome and 15 lateral gene transfer events.</title>
        <authorList>
            <person name="Petersen C."/>
            <person name="Sorensen T."/>
            <person name="Nielsen M.R."/>
            <person name="Sondergaard T.E."/>
            <person name="Sorensen J.L."/>
            <person name="Fitzpatrick D.A."/>
            <person name="Frisvad J.C."/>
            <person name="Nielsen K.L."/>
        </authorList>
    </citation>
    <scope>NUCLEOTIDE SEQUENCE</scope>
    <source>
        <strain evidence="1">IBT 22155</strain>
    </source>
</reference>
<dbReference type="RefSeq" id="XP_056519366.1">
    <property type="nucleotide sequence ID" value="XM_056669536.1"/>
</dbReference>
<keyword evidence="2" id="KW-1185">Reference proteome</keyword>
<dbReference type="AlphaFoldDB" id="A0A9W9GPX4"/>
<gene>
    <name evidence="1" type="ORF">N7515_008792</name>
</gene>
<evidence type="ECO:0000313" key="2">
    <source>
        <dbReference type="Proteomes" id="UP001149079"/>
    </source>
</evidence>
<reference evidence="1" key="1">
    <citation type="submission" date="2022-11" db="EMBL/GenBank/DDBJ databases">
        <authorList>
            <person name="Petersen C."/>
        </authorList>
    </citation>
    <scope>NUCLEOTIDE SEQUENCE</scope>
    <source>
        <strain evidence="1">IBT 22155</strain>
    </source>
</reference>
<evidence type="ECO:0000313" key="1">
    <source>
        <dbReference type="EMBL" id="KAJ5124967.1"/>
    </source>
</evidence>
<accession>A0A9W9GPX4</accession>
<proteinExistence type="predicted"/>
<organism evidence="1 2">
    <name type="scientific">Penicillium bovifimosum</name>
    <dbReference type="NCBI Taxonomy" id="126998"/>
    <lineage>
        <taxon>Eukaryota</taxon>
        <taxon>Fungi</taxon>
        <taxon>Dikarya</taxon>
        <taxon>Ascomycota</taxon>
        <taxon>Pezizomycotina</taxon>
        <taxon>Eurotiomycetes</taxon>
        <taxon>Eurotiomycetidae</taxon>
        <taxon>Eurotiales</taxon>
        <taxon>Aspergillaceae</taxon>
        <taxon>Penicillium</taxon>
    </lineage>
</organism>
<dbReference type="GeneID" id="81408706"/>
<dbReference type="EMBL" id="JAPQKL010000006">
    <property type="protein sequence ID" value="KAJ5124967.1"/>
    <property type="molecule type" value="Genomic_DNA"/>
</dbReference>
<protein>
    <submittedName>
        <fullName evidence="1">Uncharacterized protein</fullName>
    </submittedName>
</protein>
<comment type="caution">
    <text evidence="1">The sequence shown here is derived from an EMBL/GenBank/DDBJ whole genome shotgun (WGS) entry which is preliminary data.</text>
</comment>
<sequence length="133" mass="14832">MKEAIRTWDRYIDGDGFETTIITARKPSVPYRSRTVIPNPGITTGGPQKATYIQSLGSSHGLPGLEFQPKVVHSNVDQEIKRKDSQTQHVRTLASSFQTDHLTTCSITDETMANVANELLAQNNWAENAKIQY</sequence>
<name>A0A9W9GPX4_9EURO</name>
<dbReference type="Proteomes" id="UP001149079">
    <property type="component" value="Unassembled WGS sequence"/>
</dbReference>